<dbReference type="Gene3D" id="1.20.1250.20">
    <property type="entry name" value="MFS general substrate transporter like domains"/>
    <property type="match status" value="1"/>
</dbReference>
<sequence length="231" mass="25662">MASVGGIVAGFDTCILFPAVIFLKNDERMKPWSDGWKDAIFSANLGMAAFGALFAGIIADTHGRKKAIMLGDIINTLGAFICCAAFNKWILLIGVIFLGVATGMSSHTVPLYIAESCPSYVRGRFITNYQVAVTLGIMLAYAVAGAFSFIDPVYVGWRLMFTFASVPSILQFIGFWYLPQSPRFTFEKEGIEACEKVFEKIYEHNEDWIRYEISQLRAANERAAKNKALYN</sequence>
<evidence type="ECO:0000256" key="6">
    <source>
        <dbReference type="ARBA" id="ARBA00023136"/>
    </source>
</evidence>
<dbReference type="InterPro" id="IPR050814">
    <property type="entry name" value="Myo-inositol_Transporter"/>
</dbReference>
<keyword evidence="9" id="KW-1185">Reference proteome</keyword>
<feature type="domain" description="Major facilitator superfamily (MFS) profile" evidence="8">
    <location>
        <begin position="1"/>
        <end position="231"/>
    </location>
</feature>
<reference evidence="10" key="1">
    <citation type="submission" date="2022-11" db="UniProtKB">
        <authorList>
            <consortium name="WormBaseParasite"/>
        </authorList>
    </citation>
    <scope>IDENTIFICATION</scope>
</reference>
<dbReference type="PANTHER" id="PTHR48020">
    <property type="entry name" value="PROTON MYO-INOSITOL COTRANSPORTER"/>
    <property type="match status" value="1"/>
</dbReference>
<dbReference type="Pfam" id="PF00083">
    <property type="entry name" value="Sugar_tr"/>
    <property type="match status" value="1"/>
</dbReference>
<feature type="transmembrane region" description="Helical" evidence="7">
    <location>
        <begin position="39"/>
        <end position="60"/>
    </location>
</feature>
<dbReference type="PROSITE" id="PS00217">
    <property type="entry name" value="SUGAR_TRANSPORT_2"/>
    <property type="match status" value="1"/>
</dbReference>
<dbReference type="InterPro" id="IPR036259">
    <property type="entry name" value="MFS_trans_sf"/>
</dbReference>
<dbReference type="InterPro" id="IPR020846">
    <property type="entry name" value="MFS_dom"/>
</dbReference>
<evidence type="ECO:0000256" key="2">
    <source>
        <dbReference type="ARBA" id="ARBA00010992"/>
    </source>
</evidence>
<dbReference type="GO" id="GO:0005366">
    <property type="term" value="F:myo-inositol:proton symporter activity"/>
    <property type="evidence" value="ECO:0007669"/>
    <property type="project" value="TreeGrafter"/>
</dbReference>
<dbReference type="GO" id="GO:0016324">
    <property type="term" value="C:apical plasma membrane"/>
    <property type="evidence" value="ECO:0007669"/>
    <property type="project" value="TreeGrafter"/>
</dbReference>
<proteinExistence type="inferred from homology"/>
<evidence type="ECO:0000256" key="5">
    <source>
        <dbReference type="ARBA" id="ARBA00022989"/>
    </source>
</evidence>
<evidence type="ECO:0000313" key="9">
    <source>
        <dbReference type="Proteomes" id="UP000887540"/>
    </source>
</evidence>
<evidence type="ECO:0000259" key="8">
    <source>
        <dbReference type="PROSITE" id="PS50850"/>
    </source>
</evidence>
<accession>A0A914BZG6</accession>
<feature type="transmembrane region" description="Helical" evidence="7">
    <location>
        <begin position="126"/>
        <end position="150"/>
    </location>
</feature>
<keyword evidence="3" id="KW-0813">Transport</keyword>
<dbReference type="PANTHER" id="PTHR48020:SF12">
    <property type="entry name" value="PROTON MYO-INOSITOL COTRANSPORTER"/>
    <property type="match status" value="1"/>
</dbReference>
<dbReference type="InterPro" id="IPR005829">
    <property type="entry name" value="Sugar_transporter_CS"/>
</dbReference>
<dbReference type="AlphaFoldDB" id="A0A914BZG6"/>
<dbReference type="WBParaSite" id="ACRNAN_Path_1356.g5318.t1">
    <property type="protein sequence ID" value="ACRNAN_Path_1356.g5318.t1"/>
    <property type="gene ID" value="ACRNAN_Path_1356.g5318"/>
</dbReference>
<protein>
    <submittedName>
        <fullName evidence="10">Major facilitator superfamily (MFS) profile domain-containing protein</fullName>
    </submittedName>
</protein>
<dbReference type="SUPFAM" id="SSF103473">
    <property type="entry name" value="MFS general substrate transporter"/>
    <property type="match status" value="1"/>
</dbReference>
<evidence type="ECO:0000256" key="1">
    <source>
        <dbReference type="ARBA" id="ARBA00004141"/>
    </source>
</evidence>
<comment type="subcellular location">
    <subcellularLocation>
        <location evidence="1">Membrane</location>
        <topology evidence="1">Multi-pass membrane protein</topology>
    </subcellularLocation>
</comment>
<organism evidence="9 10">
    <name type="scientific">Acrobeloides nanus</name>
    <dbReference type="NCBI Taxonomy" id="290746"/>
    <lineage>
        <taxon>Eukaryota</taxon>
        <taxon>Metazoa</taxon>
        <taxon>Ecdysozoa</taxon>
        <taxon>Nematoda</taxon>
        <taxon>Chromadorea</taxon>
        <taxon>Rhabditida</taxon>
        <taxon>Tylenchina</taxon>
        <taxon>Cephalobomorpha</taxon>
        <taxon>Cephaloboidea</taxon>
        <taxon>Cephalobidae</taxon>
        <taxon>Acrobeloides</taxon>
    </lineage>
</organism>
<keyword evidence="4 7" id="KW-0812">Transmembrane</keyword>
<feature type="transmembrane region" description="Helical" evidence="7">
    <location>
        <begin position="156"/>
        <end position="178"/>
    </location>
</feature>
<evidence type="ECO:0000256" key="7">
    <source>
        <dbReference type="SAM" id="Phobius"/>
    </source>
</evidence>
<evidence type="ECO:0000313" key="10">
    <source>
        <dbReference type="WBParaSite" id="ACRNAN_Path_1356.g5318.t1"/>
    </source>
</evidence>
<keyword evidence="6 7" id="KW-0472">Membrane</keyword>
<keyword evidence="5 7" id="KW-1133">Transmembrane helix</keyword>
<name>A0A914BZG6_9BILA</name>
<dbReference type="Proteomes" id="UP000887540">
    <property type="component" value="Unplaced"/>
</dbReference>
<evidence type="ECO:0000256" key="4">
    <source>
        <dbReference type="ARBA" id="ARBA00022692"/>
    </source>
</evidence>
<dbReference type="InterPro" id="IPR005828">
    <property type="entry name" value="MFS_sugar_transport-like"/>
</dbReference>
<dbReference type="PROSITE" id="PS50850">
    <property type="entry name" value="MFS"/>
    <property type="match status" value="1"/>
</dbReference>
<evidence type="ECO:0000256" key="3">
    <source>
        <dbReference type="ARBA" id="ARBA00022448"/>
    </source>
</evidence>
<comment type="similarity">
    <text evidence="2">Belongs to the major facilitator superfamily. Sugar transporter (TC 2.A.1.1) family.</text>
</comment>